<dbReference type="Proteomes" id="UP001280415">
    <property type="component" value="Unassembled WGS sequence"/>
</dbReference>
<keyword evidence="1" id="KW-1133">Transmembrane helix</keyword>
<comment type="caution">
    <text evidence="2">The sequence shown here is derived from an EMBL/GenBank/DDBJ whole genome shotgun (WGS) entry which is preliminary data.</text>
</comment>
<evidence type="ECO:0000313" key="3">
    <source>
        <dbReference type="Proteomes" id="UP001280415"/>
    </source>
</evidence>
<dbReference type="AlphaFoldDB" id="A0AAW8YP24"/>
<organism evidence="2 3">
    <name type="scientific">Pediococcus acidilactici</name>
    <dbReference type="NCBI Taxonomy" id="1254"/>
    <lineage>
        <taxon>Bacteria</taxon>
        <taxon>Bacillati</taxon>
        <taxon>Bacillota</taxon>
        <taxon>Bacilli</taxon>
        <taxon>Lactobacillales</taxon>
        <taxon>Lactobacillaceae</taxon>
        <taxon>Pediococcus</taxon>
        <taxon>Pediococcus acidilactici group</taxon>
    </lineage>
</organism>
<dbReference type="RefSeq" id="WP_317052527.1">
    <property type="nucleotide sequence ID" value="NZ_CP140878.1"/>
</dbReference>
<feature type="transmembrane region" description="Helical" evidence="1">
    <location>
        <begin position="12"/>
        <end position="36"/>
    </location>
</feature>
<proteinExistence type="predicted"/>
<dbReference type="EMBL" id="JAWJAX010000018">
    <property type="protein sequence ID" value="MDV2912203.1"/>
    <property type="molecule type" value="Genomic_DNA"/>
</dbReference>
<name>A0AAW8YP24_PEDAC</name>
<keyword evidence="1" id="KW-0812">Transmembrane</keyword>
<feature type="transmembrane region" description="Helical" evidence="1">
    <location>
        <begin position="42"/>
        <end position="61"/>
    </location>
</feature>
<evidence type="ECO:0000256" key="1">
    <source>
        <dbReference type="SAM" id="Phobius"/>
    </source>
</evidence>
<accession>A0AAW8YP24</accession>
<gene>
    <name evidence="2" type="ORF">R0H03_10210</name>
</gene>
<reference evidence="2" key="2">
    <citation type="submission" date="2023-10" db="EMBL/GenBank/DDBJ databases">
        <authorList>
            <person name="Khurajog B."/>
        </authorList>
    </citation>
    <scope>NUCLEOTIDE SEQUENCE</scope>
    <source>
        <strain evidence="2">BF14</strain>
    </source>
</reference>
<sequence length="121" mass="14415">MNRLKKIVKTIWEYKWVILISFAIFSSIVSTIQGFISKDYESGFNNLMIFLLFIEMILLLWSRAEAEKLIDIQNEVIDSQDKLIKQNEKSIELRDEIIAKKSKWIEEVKKIIEENSRKMED</sequence>
<keyword evidence="1" id="KW-0472">Membrane</keyword>
<evidence type="ECO:0000313" key="2">
    <source>
        <dbReference type="EMBL" id="MDV2912203.1"/>
    </source>
</evidence>
<protein>
    <submittedName>
        <fullName evidence="2">Uncharacterized protein</fullName>
    </submittedName>
</protein>
<reference evidence="2" key="1">
    <citation type="journal article" date="2023" name="PeerJ">
        <title>Selection and evaluation of lactic acid bacteria from chicken feces in Thailand as potential probiotics.</title>
        <authorList>
            <person name="Khurajog B."/>
            <person name="Disastra Y."/>
            <person name="Lawwyne L.D."/>
            <person name="Sirichokchatchawan W."/>
            <person name="Niyomtham W."/>
            <person name="Yindee J."/>
            <person name="Hampson D.J."/>
            <person name="Prapasarakul N."/>
        </authorList>
    </citation>
    <scope>NUCLEOTIDE SEQUENCE</scope>
    <source>
        <strain evidence="2">BF14</strain>
    </source>
</reference>